<evidence type="ECO:0000256" key="6">
    <source>
        <dbReference type="ARBA" id="ARBA00023002"/>
    </source>
</evidence>
<comment type="similarity">
    <text evidence="2">Belongs to the organic radical-activating enzymes family.</text>
</comment>
<dbReference type="STRING" id="474960.SAMN05216180_0503"/>
<evidence type="ECO:0000256" key="1">
    <source>
        <dbReference type="ARBA" id="ARBA00001966"/>
    </source>
</evidence>
<evidence type="ECO:0000256" key="4">
    <source>
        <dbReference type="ARBA" id="ARBA00022691"/>
    </source>
</evidence>
<dbReference type="InterPro" id="IPR017900">
    <property type="entry name" value="4Fe4S_Fe_S_CS"/>
</dbReference>
<gene>
    <name evidence="11" type="ORF">SAMN05216180_0503</name>
</gene>
<accession>A0A1H7ZAP3</accession>
<reference evidence="11 12" key="1">
    <citation type="submission" date="2016-10" db="EMBL/GenBank/DDBJ databases">
        <authorList>
            <person name="de Groot N.N."/>
        </authorList>
    </citation>
    <scope>NUCLEOTIDE SEQUENCE [LARGE SCALE GENOMIC DNA]</scope>
    <source>
        <strain evidence="11 12">CGMCC 1.5070</strain>
    </source>
</reference>
<dbReference type="InterPro" id="IPR012839">
    <property type="entry name" value="Organic_radical_activase"/>
</dbReference>
<feature type="domain" description="4Fe-4S ferredoxin-type" evidence="10">
    <location>
        <begin position="84"/>
        <end position="111"/>
    </location>
</feature>
<keyword evidence="5" id="KW-0479">Metal-binding</keyword>
<dbReference type="SFLD" id="SFLDG01118">
    <property type="entry name" value="activating_enzymes__group_2"/>
    <property type="match status" value="1"/>
</dbReference>
<keyword evidence="4" id="KW-0949">S-adenosyl-L-methionine</keyword>
<comment type="catalytic activity">
    <reaction evidence="9">
        <text>glycyl-[protein] + reduced [flavodoxin] + S-adenosyl-L-methionine = glycin-2-yl radical-[protein] + semiquinone [flavodoxin] + 5'-deoxyadenosine + L-methionine + H(+)</text>
        <dbReference type="Rhea" id="RHEA:61976"/>
        <dbReference type="Rhea" id="RHEA-COMP:10622"/>
        <dbReference type="Rhea" id="RHEA-COMP:14480"/>
        <dbReference type="Rhea" id="RHEA-COMP:15993"/>
        <dbReference type="Rhea" id="RHEA-COMP:15994"/>
        <dbReference type="ChEBI" id="CHEBI:15378"/>
        <dbReference type="ChEBI" id="CHEBI:17319"/>
        <dbReference type="ChEBI" id="CHEBI:29947"/>
        <dbReference type="ChEBI" id="CHEBI:32722"/>
        <dbReference type="ChEBI" id="CHEBI:57618"/>
        <dbReference type="ChEBI" id="CHEBI:57844"/>
        <dbReference type="ChEBI" id="CHEBI:59789"/>
        <dbReference type="ChEBI" id="CHEBI:140311"/>
    </reaction>
</comment>
<dbReference type="EMBL" id="FOCG01000001">
    <property type="protein sequence ID" value="SEM54628.1"/>
    <property type="molecule type" value="Genomic_DNA"/>
</dbReference>
<feature type="domain" description="4Fe-4S ferredoxin-type" evidence="10">
    <location>
        <begin position="53"/>
        <end position="82"/>
    </location>
</feature>
<evidence type="ECO:0000256" key="5">
    <source>
        <dbReference type="ARBA" id="ARBA00022723"/>
    </source>
</evidence>
<dbReference type="InterPro" id="IPR007197">
    <property type="entry name" value="rSAM"/>
</dbReference>
<dbReference type="SUPFAM" id="SSF54862">
    <property type="entry name" value="4Fe-4S ferredoxins"/>
    <property type="match status" value="1"/>
</dbReference>
<keyword evidence="6" id="KW-0560">Oxidoreductase</keyword>
<dbReference type="PROSITE" id="PS51379">
    <property type="entry name" value="4FE4S_FER_2"/>
    <property type="match status" value="2"/>
</dbReference>
<dbReference type="PANTHER" id="PTHR30352:SF4">
    <property type="entry name" value="PYRUVATE FORMATE-LYASE 2-ACTIVATING ENZYME"/>
    <property type="match status" value="1"/>
</dbReference>
<keyword evidence="11" id="KW-0456">Lyase</keyword>
<dbReference type="GO" id="GO:0051539">
    <property type="term" value="F:4 iron, 4 sulfur cluster binding"/>
    <property type="evidence" value="ECO:0007669"/>
    <property type="project" value="UniProtKB-KW"/>
</dbReference>
<evidence type="ECO:0000313" key="11">
    <source>
        <dbReference type="EMBL" id="SEM54628.1"/>
    </source>
</evidence>
<dbReference type="GO" id="GO:0016491">
    <property type="term" value="F:oxidoreductase activity"/>
    <property type="evidence" value="ECO:0007669"/>
    <property type="project" value="UniProtKB-KW"/>
</dbReference>
<dbReference type="AlphaFoldDB" id="A0A1H7ZAP3"/>
<dbReference type="GO" id="GO:0016829">
    <property type="term" value="F:lyase activity"/>
    <property type="evidence" value="ECO:0007669"/>
    <property type="project" value="UniProtKB-KW"/>
</dbReference>
<evidence type="ECO:0000256" key="9">
    <source>
        <dbReference type="ARBA" id="ARBA00047365"/>
    </source>
</evidence>
<evidence type="ECO:0000256" key="7">
    <source>
        <dbReference type="ARBA" id="ARBA00023004"/>
    </source>
</evidence>
<dbReference type="InterPro" id="IPR058240">
    <property type="entry name" value="rSAM_sf"/>
</dbReference>
<dbReference type="PROSITE" id="PS00198">
    <property type="entry name" value="4FE4S_FER_1"/>
    <property type="match status" value="1"/>
</dbReference>
<proteinExistence type="inferred from homology"/>
<keyword evidence="12" id="KW-1185">Reference proteome</keyword>
<dbReference type="OrthoDB" id="9782387at2"/>
<dbReference type="SFLD" id="SFLDS00029">
    <property type="entry name" value="Radical_SAM"/>
    <property type="match status" value="1"/>
</dbReference>
<dbReference type="PROSITE" id="PS01087">
    <property type="entry name" value="RADICAL_ACTIVATING"/>
    <property type="match status" value="1"/>
</dbReference>
<dbReference type="PANTHER" id="PTHR30352">
    <property type="entry name" value="PYRUVATE FORMATE-LYASE-ACTIVATING ENZYME"/>
    <property type="match status" value="1"/>
</dbReference>
<dbReference type="SFLD" id="SFLDG01066">
    <property type="entry name" value="organic_radical-activating_enz"/>
    <property type="match status" value="1"/>
</dbReference>
<dbReference type="SUPFAM" id="SSF102114">
    <property type="entry name" value="Radical SAM enzymes"/>
    <property type="match status" value="1"/>
</dbReference>
<dbReference type="NCBIfam" id="TIGR02494">
    <property type="entry name" value="PFLE_PFLC"/>
    <property type="match status" value="1"/>
</dbReference>
<dbReference type="InterPro" id="IPR001989">
    <property type="entry name" value="Radical_activat_CS"/>
</dbReference>
<keyword evidence="7" id="KW-0408">Iron</keyword>
<evidence type="ECO:0000259" key="10">
    <source>
        <dbReference type="PROSITE" id="PS51379"/>
    </source>
</evidence>
<comment type="cofactor">
    <cofactor evidence="1">
        <name>[4Fe-4S] cluster</name>
        <dbReference type="ChEBI" id="CHEBI:49883"/>
    </cofactor>
</comment>
<evidence type="ECO:0000256" key="8">
    <source>
        <dbReference type="ARBA" id="ARBA00023014"/>
    </source>
</evidence>
<evidence type="ECO:0000256" key="3">
    <source>
        <dbReference type="ARBA" id="ARBA00022485"/>
    </source>
</evidence>
<keyword evidence="3" id="KW-0004">4Fe-4S</keyword>
<protein>
    <submittedName>
        <fullName evidence="11">Pyruvate formate lyase activating enzyme</fullName>
    </submittedName>
</protein>
<dbReference type="RefSeq" id="WP_092751307.1">
    <property type="nucleotide sequence ID" value="NZ_FOCG01000001.1"/>
</dbReference>
<organism evidence="11 12">
    <name type="scientific">Hydrogenoanaerobacterium saccharovorans</name>
    <dbReference type="NCBI Taxonomy" id="474960"/>
    <lineage>
        <taxon>Bacteria</taxon>
        <taxon>Bacillati</taxon>
        <taxon>Bacillota</taxon>
        <taxon>Clostridia</taxon>
        <taxon>Eubacteriales</taxon>
        <taxon>Oscillospiraceae</taxon>
        <taxon>Hydrogenoanaerobacterium</taxon>
    </lineage>
</organism>
<evidence type="ECO:0000256" key="2">
    <source>
        <dbReference type="ARBA" id="ARBA00009777"/>
    </source>
</evidence>
<dbReference type="InterPro" id="IPR013785">
    <property type="entry name" value="Aldolase_TIM"/>
</dbReference>
<dbReference type="Gene3D" id="3.20.20.70">
    <property type="entry name" value="Aldolase class I"/>
    <property type="match status" value="1"/>
</dbReference>
<dbReference type="InterPro" id="IPR040074">
    <property type="entry name" value="BssD/PflA/YjjW"/>
</dbReference>
<dbReference type="InterPro" id="IPR034457">
    <property type="entry name" value="Organic_radical-activating"/>
</dbReference>
<evidence type="ECO:0000313" key="12">
    <source>
        <dbReference type="Proteomes" id="UP000199158"/>
    </source>
</evidence>
<keyword evidence="11" id="KW-0670">Pyruvate</keyword>
<sequence length="321" mass="36058">MDRFLSPKIQGLVFDIHRGTTHDGPGMRTTAFFKGCPLRCNWCQNPESISAHAIPVWNEKKCIGCGLCVESCTNQAISLSTQGVLIDRTKCQSCFACTKECPTGAIKQTGILYDVSTLADELCKDKIFFDEFEGGVTISGGEPALQPDFLFALLQELKQRGVHTALDTCGLCSSEVLLSLMPVTDVFLYDIKLSDWKQHFFYTGVDNSLILENFKTLCTQVIEGKSNCRIWVRTPLIPRATATEENIQAIGTLLSPFHNVIERWELCSFNNVCKDKYRQLRKDWEYRMEPLMLQTQVDYLGNIAQKVFPAEKVVISGLTAK</sequence>
<dbReference type="Gene3D" id="3.30.70.20">
    <property type="match status" value="1"/>
</dbReference>
<keyword evidence="8" id="KW-0411">Iron-sulfur</keyword>
<dbReference type="InterPro" id="IPR017896">
    <property type="entry name" value="4Fe4S_Fe-S-bd"/>
</dbReference>
<dbReference type="GO" id="GO:0046872">
    <property type="term" value="F:metal ion binding"/>
    <property type="evidence" value="ECO:0007669"/>
    <property type="project" value="UniProtKB-KW"/>
</dbReference>
<dbReference type="Proteomes" id="UP000199158">
    <property type="component" value="Unassembled WGS sequence"/>
</dbReference>
<name>A0A1H7ZAP3_9FIRM</name>
<dbReference type="Pfam" id="PF12838">
    <property type="entry name" value="Fer4_7"/>
    <property type="match status" value="1"/>
</dbReference>
<dbReference type="PIRSF" id="PIRSF000371">
    <property type="entry name" value="PFL_act_enz"/>
    <property type="match status" value="1"/>
</dbReference>